<keyword evidence="1" id="KW-0812">Transmembrane</keyword>
<evidence type="ECO:0000313" key="3">
    <source>
        <dbReference type="Proteomes" id="UP001596011"/>
    </source>
</evidence>
<name>A0ABV9HGA3_9MICO</name>
<comment type="caution">
    <text evidence="2">The sequence shown here is derived from an EMBL/GenBank/DDBJ whole genome shotgun (WGS) entry which is preliminary data.</text>
</comment>
<keyword evidence="1" id="KW-0472">Membrane</keyword>
<keyword evidence="1" id="KW-1133">Transmembrane helix</keyword>
<protein>
    <recommendedName>
        <fullName evidence="4">Phospholipase D-like protein</fullName>
    </recommendedName>
</protein>
<proteinExistence type="predicted"/>
<dbReference type="EMBL" id="JBHSFI010000004">
    <property type="protein sequence ID" value="MFC4629167.1"/>
    <property type="molecule type" value="Genomic_DNA"/>
</dbReference>
<feature type="transmembrane region" description="Helical" evidence="1">
    <location>
        <begin position="42"/>
        <end position="60"/>
    </location>
</feature>
<sequence>MFAISPYDLIWSAGALVAVALTLAALVVWFRTRWERTGEAVLTLLVIVLVPILGPAAFLASRGRRPVPVKVRSSDRRS</sequence>
<reference evidence="3" key="1">
    <citation type="journal article" date="2019" name="Int. J. Syst. Evol. Microbiol.">
        <title>The Global Catalogue of Microorganisms (GCM) 10K type strain sequencing project: providing services to taxonomists for standard genome sequencing and annotation.</title>
        <authorList>
            <consortium name="The Broad Institute Genomics Platform"/>
            <consortium name="The Broad Institute Genome Sequencing Center for Infectious Disease"/>
            <person name="Wu L."/>
            <person name="Ma J."/>
        </authorList>
    </citation>
    <scope>NUCLEOTIDE SEQUENCE [LARGE SCALE GENOMIC DNA]</scope>
    <source>
        <strain evidence="3">CCUG 42722</strain>
    </source>
</reference>
<feature type="transmembrane region" description="Helical" evidence="1">
    <location>
        <begin position="9"/>
        <end position="30"/>
    </location>
</feature>
<dbReference type="RefSeq" id="WP_377135992.1">
    <property type="nucleotide sequence ID" value="NZ_JBHSFI010000004.1"/>
</dbReference>
<dbReference type="Proteomes" id="UP001596011">
    <property type="component" value="Unassembled WGS sequence"/>
</dbReference>
<evidence type="ECO:0000256" key="1">
    <source>
        <dbReference type="SAM" id="Phobius"/>
    </source>
</evidence>
<keyword evidence="3" id="KW-1185">Reference proteome</keyword>
<evidence type="ECO:0008006" key="4">
    <source>
        <dbReference type="Google" id="ProtNLM"/>
    </source>
</evidence>
<evidence type="ECO:0000313" key="2">
    <source>
        <dbReference type="EMBL" id="MFC4629167.1"/>
    </source>
</evidence>
<gene>
    <name evidence="2" type="ORF">ACFO6V_13045</name>
</gene>
<organism evidence="2 3">
    <name type="scientific">Promicromonospora alba</name>
    <dbReference type="NCBI Taxonomy" id="1616110"/>
    <lineage>
        <taxon>Bacteria</taxon>
        <taxon>Bacillati</taxon>
        <taxon>Actinomycetota</taxon>
        <taxon>Actinomycetes</taxon>
        <taxon>Micrococcales</taxon>
        <taxon>Promicromonosporaceae</taxon>
        <taxon>Promicromonospora</taxon>
    </lineage>
</organism>
<accession>A0ABV9HGA3</accession>